<accession>A0A941IYK1</accession>
<evidence type="ECO:0000256" key="2">
    <source>
        <dbReference type="ARBA" id="ARBA00022448"/>
    </source>
</evidence>
<keyword evidence="7" id="KW-1185">Reference proteome</keyword>
<dbReference type="GO" id="GO:0022857">
    <property type="term" value="F:transmembrane transporter activity"/>
    <property type="evidence" value="ECO:0007669"/>
    <property type="project" value="InterPro"/>
</dbReference>
<dbReference type="Proteomes" id="UP000679220">
    <property type="component" value="Unassembled WGS sequence"/>
</dbReference>
<evidence type="ECO:0000259" key="5">
    <source>
        <dbReference type="Pfam" id="PF25973"/>
    </source>
</evidence>
<name>A0A941IYK1_9BACT</name>
<sequence length="435" mass="48170">MKSLRYISLFVLLFSGLLITSCNSSSSEKDEHGHSAQDEHDDEGLEGMVVLNEKQRSALNLKLGVIQERTMAGFIKTNGQLEVSPADKAEITAFMGGNVKSISVFEGDKVRKGQILATLEHPDYISLQQEYIESFNNFTFLAKEYERQKALYDNNVGSGKNFQKVEADYNAAKSSYEGLGIRLQMLNLDTATIKKGIISQGINILSPVEGYVSQVDISLGAYVDAQTKLFSVVNNDRIHADLLVYEKDMPHVQVGQKARLRIANQDEEHPATIFAIAKKFQKDIKAIVVHATFDDSPVNLIAESYVSGEIFNDKELMKAVPESAIVEDEGKSYIFIVNPMATNEAALHDEHEDHGHDETDDDHHQNDGHDDGDHTVDHNGEKIAFRMVEVIPGLIDNGHVAITIPEAISDDAQVVMEGAFYLLSDLKKSEAAHSH</sequence>
<dbReference type="Gene3D" id="2.40.50.100">
    <property type="match status" value="1"/>
</dbReference>
<feature type="chain" id="PRO_5036814979" evidence="4">
    <location>
        <begin position="27"/>
        <end position="435"/>
    </location>
</feature>
<feature type="signal peptide" evidence="4">
    <location>
        <begin position="1"/>
        <end position="26"/>
    </location>
</feature>
<dbReference type="InterPro" id="IPR051909">
    <property type="entry name" value="MFP_Cation_Efflux"/>
</dbReference>
<evidence type="ECO:0000256" key="1">
    <source>
        <dbReference type="ARBA" id="ARBA00009477"/>
    </source>
</evidence>
<dbReference type="GO" id="GO:0016020">
    <property type="term" value="C:membrane"/>
    <property type="evidence" value="ECO:0007669"/>
    <property type="project" value="InterPro"/>
</dbReference>
<protein>
    <submittedName>
        <fullName evidence="6">Efflux RND transporter periplasmic adaptor subunit</fullName>
    </submittedName>
</protein>
<gene>
    <name evidence="6" type="ORF">KDU71_13920</name>
</gene>
<dbReference type="InterPro" id="IPR006143">
    <property type="entry name" value="RND_pump_MFP"/>
</dbReference>
<dbReference type="Pfam" id="PF25973">
    <property type="entry name" value="BSH_CzcB"/>
    <property type="match status" value="1"/>
</dbReference>
<comment type="caution">
    <text evidence="6">The sequence shown here is derived from an EMBL/GenBank/DDBJ whole genome shotgun (WGS) entry which is preliminary data.</text>
</comment>
<feature type="domain" description="CzcB-like barrel-sandwich hybrid" evidence="5">
    <location>
        <begin position="89"/>
        <end position="233"/>
    </location>
</feature>
<dbReference type="InterPro" id="IPR058647">
    <property type="entry name" value="BSH_CzcB-like"/>
</dbReference>
<organism evidence="6 7">
    <name type="scientific">Carboxylicivirga sediminis</name>
    <dbReference type="NCBI Taxonomy" id="2006564"/>
    <lineage>
        <taxon>Bacteria</taxon>
        <taxon>Pseudomonadati</taxon>
        <taxon>Bacteroidota</taxon>
        <taxon>Bacteroidia</taxon>
        <taxon>Marinilabiliales</taxon>
        <taxon>Marinilabiliaceae</taxon>
        <taxon>Carboxylicivirga</taxon>
    </lineage>
</organism>
<dbReference type="GO" id="GO:0060003">
    <property type="term" value="P:copper ion export"/>
    <property type="evidence" value="ECO:0007669"/>
    <property type="project" value="TreeGrafter"/>
</dbReference>
<proteinExistence type="inferred from homology"/>
<reference evidence="6" key="1">
    <citation type="journal article" date="2018" name="Int. J. Syst. Evol. Microbiol.">
        <title>Carboxylicivirga sediminis sp. nov., isolated from coastal sediment.</title>
        <authorList>
            <person name="Wang F.Q."/>
            <person name="Ren L.H."/>
            <person name="Zou R.J."/>
            <person name="Sun Y.Z."/>
            <person name="Liu X.J."/>
            <person name="Jiang F."/>
            <person name="Liu L.J."/>
        </authorList>
    </citation>
    <scope>NUCLEOTIDE SEQUENCE</scope>
    <source>
        <strain evidence="6">JR1</strain>
    </source>
</reference>
<dbReference type="SUPFAM" id="SSF111369">
    <property type="entry name" value="HlyD-like secretion proteins"/>
    <property type="match status" value="1"/>
</dbReference>
<dbReference type="AlphaFoldDB" id="A0A941IYK1"/>
<dbReference type="PROSITE" id="PS51257">
    <property type="entry name" value="PROKAR_LIPOPROTEIN"/>
    <property type="match status" value="1"/>
</dbReference>
<evidence type="ECO:0000313" key="6">
    <source>
        <dbReference type="EMBL" id="MBR8536668.1"/>
    </source>
</evidence>
<feature type="region of interest" description="Disordered" evidence="3">
    <location>
        <begin position="351"/>
        <end position="377"/>
    </location>
</feature>
<evidence type="ECO:0000256" key="4">
    <source>
        <dbReference type="SAM" id="SignalP"/>
    </source>
</evidence>
<keyword evidence="4" id="KW-0732">Signal</keyword>
<dbReference type="NCBIfam" id="TIGR01730">
    <property type="entry name" value="RND_mfp"/>
    <property type="match status" value="1"/>
</dbReference>
<dbReference type="RefSeq" id="WP_212191695.1">
    <property type="nucleotide sequence ID" value="NZ_JAGTAR010000021.1"/>
</dbReference>
<dbReference type="Gene3D" id="2.40.30.170">
    <property type="match status" value="1"/>
</dbReference>
<dbReference type="PANTHER" id="PTHR30097:SF4">
    <property type="entry name" value="SLR6042 PROTEIN"/>
    <property type="match status" value="1"/>
</dbReference>
<comment type="similarity">
    <text evidence="1">Belongs to the membrane fusion protein (MFP) (TC 8.A.1) family.</text>
</comment>
<dbReference type="PANTHER" id="PTHR30097">
    <property type="entry name" value="CATION EFFLUX SYSTEM PROTEIN CUSB"/>
    <property type="match status" value="1"/>
</dbReference>
<evidence type="ECO:0000313" key="7">
    <source>
        <dbReference type="Proteomes" id="UP000679220"/>
    </source>
</evidence>
<dbReference type="EMBL" id="JAGTAR010000021">
    <property type="protein sequence ID" value="MBR8536668.1"/>
    <property type="molecule type" value="Genomic_DNA"/>
</dbReference>
<evidence type="ECO:0000256" key="3">
    <source>
        <dbReference type="SAM" id="MobiDB-lite"/>
    </source>
</evidence>
<dbReference type="GO" id="GO:0030313">
    <property type="term" value="C:cell envelope"/>
    <property type="evidence" value="ECO:0007669"/>
    <property type="project" value="TreeGrafter"/>
</dbReference>
<dbReference type="GO" id="GO:0015679">
    <property type="term" value="P:plasma membrane copper ion transport"/>
    <property type="evidence" value="ECO:0007669"/>
    <property type="project" value="TreeGrafter"/>
</dbReference>
<reference evidence="6" key="2">
    <citation type="submission" date="2021-04" db="EMBL/GenBank/DDBJ databases">
        <authorList>
            <person name="Zhang T."/>
            <person name="Zhang Y."/>
            <person name="Lu D."/>
            <person name="Zuo D."/>
            <person name="Du Z."/>
        </authorList>
    </citation>
    <scope>NUCLEOTIDE SEQUENCE</scope>
    <source>
        <strain evidence="6">JR1</strain>
    </source>
</reference>
<keyword evidence="2" id="KW-0813">Transport</keyword>